<sequence length="215" mass="24227">MDFQFLPTRISDNVPCIFVVRGTLYTDRESEMWTLISTLNAIERTHPKLTPDAEDGIIRLLRDNGFDPEVGGILLVEEYSKRAFRAVFEYTPGVDTKGIMSLRSLSIPFRLDTIRKQSRALLVFDHVVDLRIHFIGDIPLTIQETLTSLDRHLNKSVLFPMVTTLSLSFSKGKEPATGVLTDIQQLKFAPTIEHVGVLAAPAQVLVREFEMVSLV</sequence>
<evidence type="ECO:0000313" key="1">
    <source>
        <dbReference type="EMBL" id="KZV94795.1"/>
    </source>
</evidence>
<dbReference type="EMBL" id="KV425967">
    <property type="protein sequence ID" value="KZV94795.1"/>
    <property type="molecule type" value="Genomic_DNA"/>
</dbReference>
<dbReference type="InParanoid" id="A0A165JG70"/>
<accession>A0A165JG70</accession>
<name>A0A165JG70_EXIGL</name>
<gene>
    <name evidence="1" type="ORF">EXIGLDRAFT_834762</name>
</gene>
<reference evidence="1 2" key="1">
    <citation type="journal article" date="2016" name="Mol. Biol. Evol.">
        <title>Comparative Genomics of Early-Diverging Mushroom-Forming Fungi Provides Insights into the Origins of Lignocellulose Decay Capabilities.</title>
        <authorList>
            <person name="Nagy L.G."/>
            <person name="Riley R."/>
            <person name="Tritt A."/>
            <person name="Adam C."/>
            <person name="Daum C."/>
            <person name="Floudas D."/>
            <person name="Sun H."/>
            <person name="Yadav J.S."/>
            <person name="Pangilinan J."/>
            <person name="Larsson K.H."/>
            <person name="Matsuura K."/>
            <person name="Barry K."/>
            <person name="Labutti K."/>
            <person name="Kuo R."/>
            <person name="Ohm R.A."/>
            <person name="Bhattacharya S.S."/>
            <person name="Shirouzu T."/>
            <person name="Yoshinaga Y."/>
            <person name="Martin F.M."/>
            <person name="Grigoriev I.V."/>
            <person name="Hibbett D.S."/>
        </authorList>
    </citation>
    <scope>NUCLEOTIDE SEQUENCE [LARGE SCALE GENOMIC DNA]</scope>
    <source>
        <strain evidence="1 2">HHB12029</strain>
    </source>
</reference>
<evidence type="ECO:0000313" key="2">
    <source>
        <dbReference type="Proteomes" id="UP000077266"/>
    </source>
</evidence>
<keyword evidence="2" id="KW-1185">Reference proteome</keyword>
<protein>
    <submittedName>
        <fullName evidence="1">Uncharacterized protein</fullName>
    </submittedName>
</protein>
<proteinExistence type="predicted"/>
<organism evidence="1 2">
    <name type="scientific">Exidia glandulosa HHB12029</name>
    <dbReference type="NCBI Taxonomy" id="1314781"/>
    <lineage>
        <taxon>Eukaryota</taxon>
        <taxon>Fungi</taxon>
        <taxon>Dikarya</taxon>
        <taxon>Basidiomycota</taxon>
        <taxon>Agaricomycotina</taxon>
        <taxon>Agaricomycetes</taxon>
        <taxon>Auriculariales</taxon>
        <taxon>Exidiaceae</taxon>
        <taxon>Exidia</taxon>
    </lineage>
</organism>
<dbReference type="Proteomes" id="UP000077266">
    <property type="component" value="Unassembled WGS sequence"/>
</dbReference>
<dbReference type="AlphaFoldDB" id="A0A165JG70"/>